<comment type="subunit">
    <text evidence="2">Heterodimer of an alpha and a beta subunit.</text>
</comment>
<comment type="cofactor">
    <cofactor evidence="8">
        <name>AMP</name>
        <dbReference type="ChEBI" id="CHEBI:456215"/>
    </cofactor>
</comment>
<dbReference type="PATRIC" id="fig|1208918.3.peg.406"/>
<dbReference type="PANTHER" id="PTHR21294">
    <property type="entry name" value="ELECTRON TRANSFER FLAVOPROTEIN BETA-SUBUNIT"/>
    <property type="match status" value="1"/>
</dbReference>
<evidence type="ECO:0000259" key="9">
    <source>
        <dbReference type="SMART" id="SM00893"/>
    </source>
</evidence>
<organism evidence="10 11">
    <name type="scientific">Candidatus Kinetoplastidibacterium crithidiae TCC036E</name>
    <dbReference type="NCBI Taxonomy" id="1208918"/>
    <lineage>
        <taxon>Bacteria</taxon>
        <taxon>Pseudomonadati</taxon>
        <taxon>Pseudomonadota</taxon>
        <taxon>Betaproteobacteria</taxon>
        <taxon>Candidatus Kinetoplastidibacterium</taxon>
    </lineage>
</organism>
<evidence type="ECO:0000256" key="2">
    <source>
        <dbReference type="ARBA" id="ARBA00011355"/>
    </source>
</evidence>
<sequence length="246" mass="27678">MKVLVAIKSVIDHNVTVQIRDDNLGVKTDNVKISANPFDEIALETAIQLKEKGIVSEIIVVSCGIDCKSVLQNALAMGADRAFFVYSDIDLQPLAVAKIIKKLVQEEKPQIVFLGKQSIDNDYCQTGQILAGLLNWSQATFASCIDFIDNRFLVNMEVDFGSKLVSVKLPTVITADLNLNQPRYISLQNLIKSKKKKIELINSEEILNDIKPRIIRLNMKEAKKDKKTVFFNEINIFLDKLKNELI</sequence>
<evidence type="ECO:0000256" key="3">
    <source>
        <dbReference type="ARBA" id="ARBA00016797"/>
    </source>
</evidence>
<evidence type="ECO:0000256" key="5">
    <source>
        <dbReference type="ARBA" id="ARBA00022982"/>
    </source>
</evidence>
<dbReference type="Proteomes" id="UP000011686">
    <property type="component" value="Chromosome"/>
</dbReference>
<name>M1LUC7_9PROT</name>
<evidence type="ECO:0000256" key="6">
    <source>
        <dbReference type="ARBA" id="ARBA00025649"/>
    </source>
</evidence>
<dbReference type="InterPro" id="IPR033948">
    <property type="entry name" value="ETF_beta_N"/>
</dbReference>
<proteinExistence type="inferred from homology"/>
<keyword evidence="11" id="KW-1185">Reference proteome</keyword>
<accession>M1LUC7</accession>
<dbReference type="InterPro" id="IPR012255">
    <property type="entry name" value="ETF_b"/>
</dbReference>
<evidence type="ECO:0000256" key="4">
    <source>
        <dbReference type="ARBA" id="ARBA00022448"/>
    </source>
</evidence>
<reference evidence="10 11" key="1">
    <citation type="journal article" date="2013" name="Genome Biol. Evol.">
        <title>Genome evolution and phylogenomic analysis of candidatus kinetoplastibacterium, the betaproteobacterial endosymbionts of strigomonas and angomonas.</title>
        <authorList>
            <person name="Alves J.M."/>
            <person name="Serrano M.G."/>
            <person name="Maia da Silva F."/>
            <person name="Voegtly L.J."/>
            <person name="Matveyev A.V."/>
            <person name="Teixeira M.M."/>
            <person name="Camargo E.P."/>
            <person name="Buck G.A."/>
        </authorList>
    </citation>
    <scope>NUCLEOTIDE SEQUENCE [LARGE SCALE GENOMIC DNA]</scope>
    <source>
        <strain evidence="10 11">TCC036E</strain>
    </source>
</reference>
<dbReference type="FunFam" id="3.40.50.620:FF:000011">
    <property type="entry name" value="Electron transfer flavoprotein subunit beta"/>
    <property type="match status" value="1"/>
</dbReference>
<dbReference type="InterPro" id="IPR014730">
    <property type="entry name" value="ETF_a/b_N"/>
</dbReference>
<dbReference type="Gene3D" id="3.40.50.620">
    <property type="entry name" value="HUPs"/>
    <property type="match status" value="1"/>
</dbReference>
<dbReference type="eggNOG" id="COG2086">
    <property type="taxonomic scope" value="Bacteria"/>
</dbReference>
<dbReference type="KEGG" id="kct:CDEE_0705"/>
<gene>
    <name evidence="10" type="ORF">CDEE_0705</name>
</gene>
<keyword evidence="4" id="KW-0813">Transport</keyword>
<comment type="similarity">
    <text evidence="1">Belongs to the ETF beta-subunit/FixA family.</text>
</comment>
<dbReference type="GO" id="GO:0046395">
    <property type="term" value="P:carboxylic acid catabolic process"/>
    <property type="evidence" value="ECO:0007669"/>
    <property type="project" value="UniProtKB-ARBA"/>
</dbReference>
<dbReference type="RefSeq" id="WP_015238452.1">
    <property type="nucleotide sequence ID" value="NC_020283.1"/>
</dbReference>
<evidence type="ECO:0000256" key="7">
    <source>
        <dbReference type="ARBA" id="ARBA00042002"/>
    </source>
</evidence>
<dbReference type="SMART" id="SM00893">
    <property type="entry name" value="ETF"/>
    <property type="match status" value="1"/>
</dbReference>
<comment type="function">
    <text evidence="6">The electron transfer flavoprotein serves as a specific electron acceptor for other dehydrogenases. It transfers the electrons to the main respiratory chain via ETF-ubiquinone oxidoreductase (ETF dehydrogenase).</text>
</comment>
<dbReference type="EMBL" id="CP003804">
    <property type="protein sequence ID" value="AGF47706.1"/>
    <property type="molecule type" value="Genomic_DNA"/>
</dbReference>
<dbReference type="GO" id="GO:0009055">
    <property type="term" value="F:electron transfer activity"/>
    <property type="evidence" value="ECO:0007669"/>
    <property type="project" value="InterPro"/>
</dbReference>
<dbReference type="HOGENOM" id="CLU_060196_0_0_4"/>
<evidence type="ECO:0000313" key="11">
    <source>
        <dbReference type="Proteomes" id="UP000011686"/>
    </source>
</evidence>
<dbReference type="PIRSF" id="PIRSF000090">
    <property type="entry name" value="Beta-ETF"/>
    <property type="match status" value="1"/>
</dbReference>
<keyword evidence="5" id="KW-0249">Electron transport</keyword>
<dbReference type="AlphaFoldDB" id="M1LUC7"/>
<dbReference type="CDD" id="cd01714">
    <property type="entry name" value="ETF_beta"/>
    <property type="match status" value="1"/>
</dbReference>
<protein>
    <recommendedName>
        <fullName evidence="3">Electron transfer flavoprotein subunit beta</fullName>
    </recommendedName>
    <alternativeName>
        <fullName evidence="7">Electron transfer flavoprotein small subunit</fullName>
    </alternativeName>
</protein>
<evidence type="ECO:0000256" key="1">
    <source>
        <dbReference type="ARBA" id="ARBA00007557"/>
    </source>
</evidence>
<dbReference type="InterPro" id="IPR014729">
    <property type="entry name" value="Rossmann-like_a/b/a_fold"/>
</dbReference>
<dbReference type="STRING" id="1208918.CDEE_0705"/>
<dbReference type="SUPFAM" id="SSF52402">
    <property type="entry name" value="Adenine nucleotide alpha hydrolases-like"/>
    <property type="match status" value="1"/>
</dbReference>
<dbReference type="Pfam" id="PF01012">
    <property type="entry name" value="ETF"/>
    <property type="match status" value="1"/>
</dbReference>
<evidence type="ECO:0000256" key="8">
    <source>
        <dbReference type="ARBA" id="ARBA00049933"/>
    </source>
</evidence>
<feature type="domain" description="Electron transfer flavoprotein alpha/beta-subunit N-terminal" evidence="9">
    <location>
        <begin position="23"/>
        <end position="210"/>
    </location>
</feature>
<evidence type="ECO:0000313" key="10">
    <source>
        <dbReference type="EMBL" id="AGF47706.1"/>
    </source>
</evidence>
<dbReference type="PANTHER" id="PTHR21294:SF8">
    <property type="entry name" value="ELECTRON TRANSFER FLAVOPROTEIN SUBUNIT BETA"/>
    <property type="match status" value="1"/>
</dbReference>